<keyword evidence="2" id="KW-0732">Signal</keyword>
<dbReference type="InterPro" id="IPR024572">
    <property type="entry name" value="RcnB"/>
</dbReference>
<reference evidence="3 4" key="1">
    <citation type="submission" date="2020-08" db="EMBL/GenBank/DDBJ databases">
        <title>Genomic Encyclopedia of Type Strains, Phase IV (KMG-IV): sequencing the most valuable type-strain genomes for metagenomic binning, comparative biology and taxonomic classification.</title>
        <authorList>
            <person name="Goeker M."/>
        </authorList>
    </citation>
    <scope>NUCLEOTIDE SEQUENCE [LARGE SCALE GENOMIC DNA]</scope>
    <source>
        <strain evidence="3 4">DSM 100044</strain>
    </source>
</reference>
<organism evidence="3 4">
    <name type="scientific">Sphingomonas aerophila</name>
    <dbReference type="NCBI Taxonomy" id="1344948"/>
    <lineage>
        <taxon>Bacteria</taxon>
        <taxon>Pseudomonadati</taxon>
        <taxon>Pseudomonadota</taxon>
        <taxon>Alphaproteobacteria</taxon>
        <taxon>Sphingomonadales</taxon>
        <taxon>Sphingomonadaceae</taxon>
        <taxon>Sphingomonas</taxon>
    </lineage>
</organism>
<dbReference type="Gene3D" id="3.10.450.160">
    <property type="entry name" value="inner membrane protein cigr"/>
    <property type="match status" value="1"/>
</dbReference>
<dbReference type="Pfam" id="PF11776">
    <property type="entry name" value="RcnB"/>
    <property type="match status" value="1"/>
</dbReference>
<dbReference type="Proteomes" id="UP000546200">
    <property type="component" value="Unassembled WGS sequence"/>
</dbReference>
<accession>A0A7W9EVT4</accession>
<dbReference type="AlphaFoldDB" id="A0A7W9EVT4"/>
<evidence type="ECO:0000256" key="1">
    <source>
        <dbReference type="SAM" id="MobiDB-lite"/>
    </source>
</evidence>
<feature type="chain" id="PRO_5031248489" evidence="2">
    <location>
        <begin position="22"/>
        <end position="159"/>
    </location>
</feature>
<evidence type="ECO:0000313" key="3">
    <source>
        <dbReference type="EMBL" id="MBB5715027.1"/>
    </source>
</evidence>
<feature type="region of interest" description="Disordered" evidence="1">
    <location>
        <begin position="41"/>
        <end position="68"/>
    </location>
</feature>
<protein>
    <submittedName>
        <fullName evidence="3">Ni/Co efflux regulator RcnB</fullName>
    </submittedName>
</protein>
<evidence type="ECO:0000256" key="2">
    <source>
        <dbReference type="SAM" id="SignalP"/>
    </source>
</evidence>
<sequence>MRKIIIAALAASTLVPVAASAQSYGEVRRDSRELREDRRDLRDAYRRGDPGDVREARQELREDRRERREDWRDYRRNHADVYRRGGYAGPRGYRYRPVTAGYRFAPEYYGSRYVISNYSTYRLARPGYGYQRYIRYGNDVVLVDTRNGRAVQVYNRFFY</sequence>
<gene>
    <name evidence="3" type="ORF">FHS94_001868</name>
</gene>
<dbReference type="RefSeq" id="WP_184056957.1">
    <property type="nucleotide sequence ID" value="NZ_JACIJK010000005.1"/>
</dbReference>
<dbReference type="EMBL" id="JACIJK010000005">
    <property type="protein sequence ID" value="MBB5715027.1"/>
    <property type="molecule type" value="Genomic_DNA"/>
</dbReference>
<keyword evidence="4" id="KW-1185">Reference proteome</keyword>
<evidence type="ECO:0000313" key="4">
    <source>
        <dbReference type="Proteomes" id="UP000546200"/>
    </source>
</evidence>
<comment type="caution">
    <text evidence="3">The sequence shown here is derived from an EMBL/GenBank/DDBJ whole genome shotgun (WGS) entry which is preliminary data.</text>
</comment>
<name>A0A7W9EVT4_9SPHN</name>
<proteinExistence type="predicted"/>
<feature type="signal peptide" evidence="2">
    <location>
        <begin position="1"/>
        <end position="21"/>
    </location>
</feature>